<feature type="binding site" evidence="3">
    <location>
        <position position="183"/>
    </location>
    <ligand>
        <name>Cu cation</name>
        <dbReference type="ChEBI" id="CHEBI:23378"/>
    </ligand>
</feature>
<organism evidence="6 7">
    <name type="scientific">Candidatus Ichthyocystis hellenicum</name>
    <dbReference type="NCBI Taxonomy" id="1561003"/>
    <lineage>
        <taxon>Bacteria</taxon>
        <taxon>Pseudomonadati</taxon>
        <taxon>Pseudomonadota</taxon>
        <taxon>Betaproteobacteria</taxon>
        <taxon>Burkholderiales</taxon>
        <taxon>Candidatus Ichthyocystis</taxon>
    </lineage>
</organism>
<dbReference type="PROSITE" id="PS51257">
    <property type="entry name" value="PROKAR_LIPOPROTEIN"/>
    <property type="match status" value="1"/>
</dbReference>
<gene>
    <name evidence="6" type="ORF">Ark11_0147</name>
</gene>
<comment type="similarity">
    <text evidence="1">Belongs to the SCO1/2 family.</text>
</comment>
<evidence type="ECO:0000256" key="1">
    <source>
        <dbReference type="ARBA" id="ARBA00010996"/>
    </source>
</evidence>
<keyword evidence="3" id="KW-0479">Metal-binding</keyword>
<dbReference type="AlphaFoldDB" id="A0A0S4LZT2"/>
<dbReference type="PROSITE" id="PS51352">
    <property type="entry name" value="THIOREDOXIN_2"/>
    <property type="match status" value="1"/>
</dbReference>
<feature type="disulfide bond" description="Redox-active" evidence="4">
    <location>
        <begin position="86"/>
        <end position="90"/>
    </location>
</feature>
<dbReference type="EMBL" id="LN906597">
    <property type="protein sequence ID" value="CUT17006.1"/>
    <property type="molecule type" value="Genomic_DNA"/>
</dbReference>
<dbReference type="InterPro" id="IPR036249">
    <property type="entry name" value="Thioredoxin-like_sf"/>
</dbReference>
<reference evidence="7" key="1">
    <citation type="submission" date="2015-11" db="EMBL/GenBank/DDBJ databases">
        <authorList>
            <person name="Seth-Smith H.M.B."/>
        </authorList>
    </citation>
    <scope>NUCLEOTIDE SEQUENCE [LARGE SCALE GENOMIC DNA]</scope>
    <source>
        <strain evidence="7">2013Ark11</strain>
    </source>
</reference>
<feature type="binding site" evidence="3">
    <location>
        <position position="86"/>
    </location>
    <ligand>
        <name>Cu cation</name>
        <dbReference type="ChEBI" id="CHEBI:23378"/>
    </ligand>
</feature>
<dbReference type="PANTHER" id="PTHR12151">
    <property type="entry name" value="ELECTRON TRANSPORT PROTIN SCO1/SENC FAMILY MEMBER"/>
    <property type="match status" value="1"/>
</dbReference>
<evidence type="ECO:0000313" key="7">
    <source>
        <dbReference type="Proteomes" id="UP000198651"/>
    </source>
</evidence>
<dbReference type="InterPro" id="IPR013766">
    <property type="entry name" value="Thioredoxin_domain"/>
</dbReference>
<proteinExistence type="inferred from homology"/>
<protein>
    <submittedName>
        <fullName evidence="6">Putative cytochrome c oxidase assembly protein-SCO1/SenC family</fullName>
    </submittedName>
</protein>
<feature type="binding site" evidence="3">
    <location>
        <position position="90"/>
    </location>
    <ligand>
        <name>Cu cation</name>
        <dbReference type="ChEBI" id="CHEBI:23378"/>
    </ligand>
</feature>
<dbReference type="RefSeq" id="WP_092342569.1">
    <property type="nucleotide sequence ID" value="NZ_LN906597.1"/>
</dbReference>
<evidence type="ECO:0000313" key="6">
    <source>
        <dbReference type="EMBL" id="CUT17006.1"/>
    </source>
</evidence>
<dbReference type="Pfam" id="PF02630">
    <property type="entry name" value="SCO1-SenC"/>
    <property type="match status" value="1"/>
</dbReference>
<keyword evidence="7" id="KW-1185">Reference proteome</keyword>
<dbReference type="PANTHER" id="PTHR12151:SF25">
    <property type="entry name" value="LINALOOL DEHYDRATASE_ISOMERASE DOMAIN-CONTAINING PROTEIN"/>
    <property type="match status" value="1"/>
</dbReference>
<dbReference type="STRING" id="1561003.Ark11_0147"/>
<evidence type="ECO:0000256" key="2">
    <source>
        <dbReference type="ARBA" id="ARBA00023008"/>
    </source>
</evidence>
<dbReference type="Proteomes" id="UP000198651">
    <property type="component" value="Chromosome I"/>
</dbReference>
<evidence type="ECO:0000256" key="3">
    <source>
        <dbReference type="PIRSR" id="PIRSR603782-1"/>
    </source>
</evidence>
<dbReference type="OrthoDB" id="9811998at2"/>
<dbReference type="CDD" id="cd02968">
    <property type="entry name" value="SCO"/>
    <property type="match status" value="1"/>
</dbReference>
<dbReference type="Gene3D" id="3.40.30.10">
    <property type="entry name" value="Glutaredoxin"/>
    <property type="match status" value="1"/>
</dbReference>
<dbReference type="InterPro" id="IPR003782">
    <property type="entry name" value="SCO1/SenC"/>
</dbReference>
<feature type="domain" description="Thioredoxin" evidence="5">
    <location>
        <begin position="47"/>
        <end position="219"/>
    </location>
</feature>
<dbReference type="GO" id="GO:0046872">
    <property type="term" value="F:metal ion binding"/>
    <property type="evidence" value="ECO:0007669"/>
    <property type="project" value="UniProtKB-KW"/>
</dbReference>
<keyword evidence="4" id="KW-1015">Disulfide bond</keyword>
<accession>A0A0S4LZT2</accession>
<keyword evidence="2 3" id="KW-0186">Copper</keyword>
<evidence type="ECO:0000259" key="5">
    <source>
        <dbReference type="PROSITE" id="PS51352"/>
    </source>
</evidence>
<evidence type="ECO:0000256" key="4">
    <source>
        <dbReference type="PIRSR" id="PIRSR603782-2"/>
    </source>
</evidence>
<dbReference type="SUPFAM" id="SSF52833">
    <property type="entry name" value="Thioredoxin-like"/>
    <property type="match status" value="1"/>
</dbReference>
<sequence>MNIVTYRFVAFPLGALVVSSALLCGCSFWGSSSTPANSMTSFNSVDVTGVDFARSMSLRSARTGKMVSLSDYRGKVLIVYFGFTGCKSACPVAMSEWKAIFHALGSDANKLRLLFVTIDPEHDHPDVLKRYISSFGESNFDALYGSLSEINKVAKEFHVYFEKMTMHGKKNGHTMRMPYTIDHSAVSYVYDGNSRLRLLVRNGTVPVEKVIEDMRKMIAGS</sequence>
<name>A0A0S4LZT2_9BURK</name>